<dbReference type="Gene3D" id="3.40.50.300">
    <property type="entry name" value="P-loop containing nucleotide triphosphate hydrolases"/>
    <property type="match status" value="1"/>
</dbReference>
<dbReference type="GO" id="GO:0005524">
    <property type="term" value="F:ATP binding"/>
    <property type="evidence" value="ECO:0007669"/>
    <property type="project" value="UniProtKB-KW"/>
</dbReference>
<protein>
    <submittedName>
        <fullName evidence="6">ABC transporter ATP-binding protein</fullName>
    </submittedName>
</protein>
<dbReference type="InterPro" id="IPR003593">
    <property type="entry name" value="AAA+_ATPase"/>
</dbReference>
<keyword evidence="7" id="KW-1185">Reference proteome</keyword>
<feature type="domain" description="ABC transporter" evidence="5">
    <location>
        <begin position="3"/>
        <end position="224"/>
    </location>
</feature>
<evidence type="ECO:0000256" key="3">
    <source>
        <dbReference type="ARBA" id="ARBA00022741"/>
    </source>
</evidence>
<dbReference type="EMBL" id="CP115667">
    <property type="protein sequence ID" value="WBW49402.1"/>
    <property type="molecule type" value="Genomic_DNA"/>
</dbReference>
<dbReference type="Pfam" id="PF00005">
    <property type="entry name" value="ABC_tran"/>
    <property type="match status" value="1"/>
</dbReference>
<evidence type="ECO:0000313" key="6">
    <source>
        <dbReference type="EMBL" id="WBW49402.1"/>
    </source>
</evidence>
<dbReference type="Proteomes" id="UP001210339">
    <property type="component" value="Chromosome"/>
</dbReference>
<dbReference type="SMART" id="SM00382">
    <property type="entry name" value="AAA"/>
    <property type="match status" value="1"/>
</dbReference>
<dbReference type="PROSITE" id="PS50893">
    <property type="entry name" value="ABC_TRANSPORTER_2"/>
    <property type="match status" value="1"/>
</dbReference>
<keyword evidence="2" id="KW-0813">Transport</keyword>
<dbReference type="InterPro" id="IPR003439">
    <property type="entry name" value="ABC_transporter-like_ATP-bd"/>
</dbReference>
<comment type="similarity">
    <text evidence="1">Belongs to the ABC transporter superfamily.</text>
</comment>
<dbReference type="SUPFAM" id="SSF52540">
    <property type="entry name" value="P-loop containing nucleoside triphosphate hydrolases"/>
    <property type="match status" value="1"/>
</dbReference>
<reference evidence="6 7" key="1">
    <citation type="submission" date="2023-01" db="EMBL/GenBank/DDBJ databases">
        <authorList>
            <person name="Lee S.H."/>
            <person name="Jung H.S."/>
            <person name="Yun J.U."/>
        </authorList>
    </citation>
    <scope>NUCLEOTIDE SEQUENCE [LARGE SCALE GENOMIC DNA]</scope>
    <source>
        <strain evidence="6 7">CBA3646</strain>
    </source>
</reference>
<name>A0ABY7QRI5_9FIRM</name>
<evidence type="ECO:0000256" key="1">
    <source>
        <dbReference type="ARBA" id="ARBA00005417"/>
    </source>
</evidence>
<evidence type="ECO:0000256" key="4">
    <source>
        <dbReference type="ARBA" id="ARBA00022840"/>
    </source>
</evidence>
<dbReference type="RefSeq" id="WP_271190934.1">
    <property type="nucleotide sequence ID" value="NZ_CP115667.1"/>
</dbReference>
<evidence type="ECO:0000259" key="5">
    <source>
        <dbReference type="PROSITE" id="PS50893"/>
    </source>
</evidence>
<dbReference type="InterPro" id="IPR027417">
    <property type="entry name" value="P-loop_NTPase"/>
</dbReference>
<keyword evidence="3" id="KW-0547">Nucleotide-binding</keyword>
<accession>A0ABY7QRI5</accession>
<dbReference type="InterPro" id="IPR017871">
    <property type="entry name" value="ABC_transporter-like_CS"/>
</dbReference>
<sequence length="295" mass="33367">MKIEVSGIEKSFKGIKVLRNINFEVESGEVFGIIGPNGAGKSTLLRIILGLSKPDKGKILISGGTNKENDYFGALIDGASYYEYLTGRENLEFFQEKYNEKEVIDLLDLVGLSEFDSKRIVKEYSLGMKQRLGIALALIGDRPFIILDEPLNGLDAKGIYDVRNIIIELAKKKNKVVILTSHILSEVEKVVDKLIVFNKGLILYEGDLSSLDQQYTIITEKILEPKICKIIFADSLNKTVFVNTNIIEIKDYNLNFLNEVLYKLLANKINVVEVRNNKMNLEKFYFSLLEVNNVD</sequence>
<dbReference type="PROSITE" id="PS00211">
    <property type="entry name" value="ABC_TRANSPORTER_1"/>
    <property type="match status" value="1"/>
</dbReference>
<organism evidence="6 7">
    <name type="scientific">Peptoniphilus equinus</name>
    <dbReference type="NCBI Taxonomy" id="3016343"/>
    <lineage>
        <taxon>Bacteria</taxon>
        <taxon>Bacillati</taxon>
        <taxon>Bacillota</taxon>
        <taxon>Tissierellia</taxon>
        <taxon>Tissierellales</taxon>
        <taxon>Peptoniphilaceae</taxon>
        <taxon>Peptoniphilus</taxon>
    </lineage>
</organism>
<evidence type="ECO:0000313" key="7">
    <source>
        <dbReference type="Proteomes" id="UP001210339"/>
    </source>
</evidence>
<dbReference type="PANTHER" id="PTHR43335:SF4">
    <property type="entry name" value="ABC TRANSPORTER, ATP-BINDING PROTEIN"/>
    <property type="match status" value="1"/>
</dbReference>
<evidence type="ECO:0000256" key="2">
    <source>
        <dbReference type="ARBA" id="ARBA00022448"/>
    </source>
</evidence>
<dbReference type="PANTHER" id="PTHR43335">
    <property type="entry name" value="ABC TRANSPORTER, ATP-BINDING PROTEIN"/>
    <property type="match status" value="1"/>
</dbReference>
<gene>
    <name evidence="6" type="ORF">O6R05_05170</name>
</gene>
<keyword evidence="4 6" id="KW-0067">ATP-binding</keyword>
<proteinExistence type="inferred from homology"/>